<evidence type="ECO:0000256" key="4">
    <source>
        <dbReference type="ARBA" id="ARBA00022691"/>
    </source>
</evidence>
<evidence type="ECO:0000313" key="8">
    <source>
        <dbReference type="Proteomes" id="UP000187194"/>
    </source>
</evidence>
<keyword evidence="4" id="KW-0949">S-adenosyl-L-methionine</keyword>
<dbReference type="Proteomes" id="UP000187194">
    <property type="component" value="Unassembled WGS sequence"/>
</dbReference>
<evidence type="ECO:0000313" key="7">
    <source>
        <dbReference type="EMBL" id="OMG72446.1"/>
    </source>
</evidence>
<sequence>MKGHVPTPDALVDEMVERLFADNLPRETDQLLDPGCGGGAFIAGVLRWCKTNDLEPPKITGVELNPALAAKARKRFADYPSVQIVHADYLVTSLGQTFRFVIGNPPYVSLAKLGGDAQRDRYRARFVSARGRFDLYMLFFERALEDLAVNGRLVFITPEKFLYVASAAPLRQLLVAQLRVSAIDLAPENVFPGFTTYPAITTLDKDTGADQLTSVQLRCGTGRAISIPTDGQSWWPRLMGDDAQHASSVLGDICVRVSAGIATGADGVYVRDIASVPAQLRAFAKPAIAGKDLTPETSTPAPQRAILVPYADNGTLLSSEKLGPLGVYLSESVNEERLKRRTCVRRKPWYAFHDNYPVDILRPKIIFKDITKSPRFWVDRTGGIIPLHSVYYIVPKQIDQLDELCDWLNGVEAGRWLAANCQRAANGYLRLQSAVLRRLPVPEGIFSSSILEEETV</sequence>
<evidence type="ECO:0000259" key="6">
    <source>
        <dbReference type="Pfam" id="PF07669"/>
    </source>
</evidence>
<dbReference type="InterPro" id="IPR002052">
    <property type="entry name" value="DNA_methylase_N6_adenine_CS"/>
</dbReference>
<keyword evidence="3 7" id="KW-0808">Transferase</keyword>
<dbReference type="PROSITE" id="PS00092">
    <property type="entry name" value="N6_MTASE"/>
    <property type="match status" value="1"/>
</dbReference>
<reference evidence="7 8" key="1">
    <citation type="submission" date="2017-01" db="EMBL/GenBank/DDBJ databases">
        <title>Phylogeographic, genomic and meropenem susceptibility analysis of Burkholderia ubonensis.</title>
        <authorList>
            <person name="Price E.P."/>
            <person name="Sarovich D.S."/>
            <person name="Webb J.R."/>
            <person name="Hall C.M."/>
            <person name="Sahl J.W."/>
            <person name="Kaestli M."/>
            <person name="Mayo M."/>
            <person name="Harrington G."/>
            <person name="Baker A.L."/>
            <person name="Sidak-Loftis L.C."/>
            <person name="Lummis M."/>
            <person name="Schupp J.M."/>
            <person name="Gillece J.D."/>
            <person name="Tuanyok A."/>
            <person name="Warner J."/>
            <person name="Busch J.D."/>
            <person name="Keim P."/>
            <person name="Currie B.J."/>
            <person name="Wagner D.M."/>
        </authorList>
    </citation>
    <scope>NUCLEOTIDE SEQUENCE [LARGE SCALE GENOMIC DNA]</scope>
    <source>
        <strain evidence="7 8">A21</strain>
    </source>
</reference>
<dbReference type="CDD" id="cd02440">
    <property type="entry name" value="AdoMet_MTases"/>
    <property type="match status" value="1"/>
</dbReference>
<keyword evidence="2 7" id="KW-0489">Methyltransferase</keyword>
<dbReference type="InterPro" id="IPR011639">
    <property type="entry name" value="MethylTrfase_TaqI-like_dom"/>
</dbReference>
<dbReference type="GO" id="GO:0032259">
    <property type="term" value="P:methylation"/>
    <property type="evidence" value="ECO:0007669"/>
    <property type="project" value="UniProtKB-KW"/>
</dbReference>
<evidence type="ECO:0000256" key="2">
    <source>
        <dbReference type="ARBA" id="ARBA00022603"/>
    </source>
</evidence>
<dbReference type="SUPFAM" id="SSF53335">
    <property type="entry name" value="S-adenosyl-L-methionine-dependent methyltransferases"/>
    <property type="match status" value="1"/>
</dbReference>
<dbReference type="PANTHER" id="PTHR33841">
    <property type="entry name" value="DNA METHYLTRANSFERASE YEEA-RELATED"/>
    <property type="match status" value="1"/>
</dbReference>
<dbReference type="InterPro" id="IPR029063">
    <property type="entry name" value="SAM-dependent_MTases_sf"/>
</dbReference>
<protein>
    <recommendedName>
        <fullName evidence="1">site-specific DNA-methyltransferase (adenine-specific)</fullName>
        <ecNumber evidence="1">2.1.1.72</ecNumber>
    </recommendedName>
</protein>
<dbReference type="Pfam" id="PF07669">
    <property type="entry name" value="Eco57I"/>
    <property type="match status" value="1"/>
</dbReference>
<dbReference type="InterPro" id="IPR050953">
    <property type="entry name" value="N4_N6_ade-DNA_methylase"/>
</dbReference>
<proteinExistence type="predicted"/>
<accession>A0A1R1JAU3</accession>
<comment type="catalytic activity">
    <reaction evidence="5">
        <text>a 2'-deoxyadenosine in DNA + S-adenosyl-L-methionine = an N(6)-methyl-2'-deoxyadenosine in DNA + S-adenosyl-L-homocysteine + H(+)</text>
        <dbReference type="Rhea" id="RHEA:15197"/>
        <dbReference type="Rhea" id="RHEA-COMP:12418"/>
        <dbReference type="Rhea" id="RHEA-COMP:12419"/>
        <dbReference type="ChEBI" id="CHEBI:15378"/>
        <dbReference type="ChEBI" id="CHEBI:57856"/>
        <dbReference type="ChEBI" id="CHEBI:59789"/>
        <dbReference type="ChEBI" id="CHEBI:90615"/>
        <dbReference type="ChEBI" id="CHEBI:90616"/>
        <dbReference type="EC" id="2.1.1.72"/>
    </reaction>
</comment>
<dbReference type="PRINTS" id="PR00507">
    <property type="entry name" value="N12N6MTFRASE"/>
</dbReference>
<evidence type="ECO:0000256" key="1">
    <source>
        <dbReference type="ARBA" id="ARBA00011900"/>
    </source>
</evidence>
<dbReference type="EC" id="2.1.1.72" evidence="1"/>
<dbReference type="GO" id="GO:0003676">
    <property type="term" value="F:nucleic acid binding"/>
    <property type="evidence" value="ECO:0007669"/>
    <property type="project" value="InterPro"/>
</dbReference>
<evidence type="ECO:0000256" key="5">
    <source>
        <dbReference type="ARBA" id="ARBA00047942"/>
    </source>
</evidence>
<name>A0A1R1JAU3_9BURK</name>
<comment type="caution">
    <text evidence="7">The sequence shown here is derived from an EMBL/GenBank/DDBJ whole genome shotgun (WGS) entry which is preliminary data.</text>
</comment>
<dbReference type="EMBL" id="MTJZ01000016">
    <property type="protein sequence ID" value="OMG72446.1"/>
    <property type="molecule type" value="Genomic_DNA"/>
</dbReference>
<dbReference type="AlphaFoldDB" id="A0A1R1JAU3"/>
<gene>
    <name evidence="7" type="ORF">BW685_15450</name>
</gene>
<feature type="domain" description="Type II methyltransferase M.TaqI-like" evidence="6">
    <location>
        <begin position="93"/>
        <end position="191"/>
    </location>
</feature>
<evidence type="ECO:0000256" key="3">
    <source>
        <dbReference type="ARBA" id="ARBA00022679"/>
    </source>
</evidence>
<dbReference type="PANTHER" id="PTHR33841:SF1">
    <property type="entry name" value="DNA METHYLTRANSFERASE A"/>
    <property type="match status" value="1"/>
</dbReference>
<dbReference type="GO" id="GO:0006304">
    <property type="term" value="P:DNA modification"/>
    <property type="evidence" value="ECO:0007669"/>
    <property type="project" value="InterPro"/>
</dbReference>
<dbReference type="GO" id="GO:0009007">
    <property type="term" value="F:site-specific DNA-methyltransferase (adenine-specific) activity"/>
    <property type="evidence" value="ECO:0007669"/>
    <property type="project" value="UniProtKB-EC"/>
</dbReference>
<dbReference type="Gene3D" id="3.40.50.150">
    <property type="entry name" value="Vaccinia Virus protein VP39"/>
    <property type="match status" value="1"/>
</dbReference>
<organism evidence="7 8">
    <name type="scientific">Burkholderia ubonensis</name>
    <dbReference type="NCBI Taxonomy" id="101571"/>
    <lineage>
        <taxon>Bacteria</taxon>
        <taxon>Pseudomonadati</taxon>
        <taxon>Pseudomonadota</taxon>
        <taxon>Betaproteobacteria</taxon>
        <taxon>Burkholderiales</taxon>
        <taxon>Burkholderiaceae</taxon>
        <taxon>Burkholderia</taxon>
        <taxon>Burkholderia cepacia complex</taxon>
    </lineage>
</organism>